<feature type="transmembrane region" description="Helical" evidence="9">
    <location>
        <begin position="416"/>
        <end position="434"/>
    </location>
</feature>
<comment type="caution">
    <text evidence="11">The sequence shown here is derived from an EMBL/GenBank/DDBJ whole genome shotgun (WGS) entry which is preliminary data.</text>
</comment>
<dbReference type="PANTHER" id="PTHR19229">
    <property type="entry name" value="ATP-BINDING CASSETTE TRANSPORTER SUBFAMILY A ABCA"/>
    <property type="match status" value="1"/>
</dbReference>
<dbReference type="GO" id="GO:0140359">
    <property type="term" value="F:ABC-type transporter activity"/>
    <property type="evidence" value="ECO:0007669"/>
    <property type="project" value="InterPro"/>
</dbReference>
<keyword evidence="7 9" id="KW-1133">Transmembrane helix</keyword>
<feature type="transmembrane region" description="Helical" evidence="9">
    <location>
        <begin position="265"/>
        <end position="289"/>
    </location>
</feature>
<evidence type="ECO:0000256" key="9">
    <source>
        <dbReference type="SAM" id="Phobius"/>
    </source>
</evidence>
<dbReference type="Pfam" id="PF25158">
    <property type="entry name" value="ABCA11_C"/>
    <property type="match status" value="1"/>
</dbReference>
<accession>A0A8K0GX40</accession>
<feature type="transmembrane region" description="Helical" evidence="9">
    <location>
        <begin position="226"/>
        <end position="245"/>
    </location>
</feature>
<evidence type="ECO:0000313" key="12">
    <source>
        <dbReference type="Proteomes" id="UP000796880"/>
    </source>
</evidence>
<dbReference type="GO" id="GO:0016020">
    <property type="term" value="C:membrane"/>
    <property type="evidence" value="ECO:0007669"/>
    <property type="project" value="UniProtKB-SubCell"/>
</dbReference>
<keyword evidence="4 9" id="KW-0812">Transmembrane</keyword>
<dbReference type="InterPro" id="IPR026082">
    <property type="entry name" value="ABCA"/>
</dbReference>
<dbReference type="OrthoDB" id="10255969at2759"/>
<evidence type="ECO:0000256" key="4">
    <source>
        <dbReference type="ARBA" id="ARBA00022692"/>
    </source>
</evidence>
<dbReference type="GO" id="GO:0005524">
    <property type="term" value="F:ATP binding"/>
    <property type="evidence" value="ECO:0007669"/>
    <property type="project" value="UniProtKB-KW"/>
</dbReference>
<feature type="transmembrane region" description="Helical" evidence="9">
    <location>
        <begin position="301"/>
        <end position="325"/>
    </location>
</feature>
<evidence type="ECO:0000256" key="5">
    <source>
        <dbReference type="ARBA" id="ARBA00022741"/>
    </source>
</evidence>
<dbReference type="InterPro" id="IPR017871">
    <property type="entry name" value="ABC_transporter-like_CS"/>
</dbReference>
<keyword evidence="8 9" id="KW-0472">Membrane</keyword>
<reference evidence="11" key="1">
    <citation type="submission" date="2020-03" db="EMBL/GenBank/DDBJ databases">
        <title>A high-quality chromosome-level genome assembly of a woody plant with both climbing and erect habits, Rhamnella rubrinervis.</title>
        <authorList>
            <person name="Lu Z."/>
            <person name="Yang Y."/>
            <person name="Zhu X."/>
            <person name="Sun Y."/>
        </authorList>
    </citation>
    <scope>NUCLEOTIDE SEQUENCE</scope>
    <source>
        <strain evidence="11">BYM</strain>
        <tissue evidence="11">Leaf</tissue>
    </source>
</reference>
<dbReference type="InterPro" id="IPR003439">
    <property type="entry name" value="ABC_transporter-like_ATP-bd"/>
</dbReference>
<protein>
    <recommendedName>
        <fullName evidence="10">ABC transporter domain-containing protein</fullName>
    </recommendedName>
</protein>
<evidence type="ECO:0000313" key="11">
    <source>
        <dbReference type="EMBL" id="KAF3437770.1"/>
    </source>
</evidence>
<dbReference type="SMART" id="SM00382">
    <property type="entry name" value="AAA"/>
    <property type="match status" value="1"/>
</dbReference>
<organism evidence="11 12">
    <name type="scientific">Rhamnella rubrinervis</name>
    <dbReference type="NCBI Taxonomy" id="2594499"/>
    <lineage>
        <taxon>Eukaryota</taxon>
        <taxon>Viridiplantae</taxon>
        <taxon>Streptophyta</taxon>
        <taxon>Embryophyta</taxon>
        <taxon>Tracheophyta</taxon>
        <taxon>Spermatophyta</taxon>
        <taxon>Magnoliopsida</taxon>
        <taxon>eudicotyledons</taxon>
        <taxon>Gunneridae</taxon>
        <taxon>Pentapetalae</taxon>
        <taxon>rosids</taxon>
        <taxon>fabids</taxon>
        <taxon>Rosales</taxon>
        <taxon>Rhamnaceae</taxon>
        <taxon>rhamnoid group</taxon>
        <taxon>Rhamneae</taxon>
        <taxon>Rhamnella</taxon>
    </lineage>
</organism>
<dbReference type="Pfam" id="PF12698">
    <property type="entry name" value="ABC2_membrane_3"/>
    <property type="match status" value="1"/>
</dbReference>
<evidence type="ECO:0000256" key="3">
    <source>
        <dbReference type="ARBA" id="ARBA00022448"/>
    </source>
</evidence>
<keyword evidence="5" id="KW-0547">Nucleotide-binding</keyword>
<dbReference type="PROSITE" id="PS50893">
    <property type="entry name" value="ABC_TRANSPORTER_2"/>
    <property type="match status" value="1"/>
</dbReference>
<evidence type="ECO:0000256" key="8">
    <source>
        <dbReference type="ARBA" id="ARBA00023136"/>
    </source>
</evidence>
<evidence type="ECO:0000256" key="7">
    <source>
        <dbReference type="ARBA" id="ARBA00022989"/>
    </source>
</evidence>
<dbReference type="PROSITE" id="PS00211">
    <property type="entry name" value="ABC_TRANSPORTER_1"/>
    <property type="match status" value="1"/>
</dbReference>
<dbReference type="Pfam" id="PF00005">
    <property type="entry name" value="ABC_tran"/>
    <property type="match status" value="1"/>
</dbReference>
<evidence type="ECO:0000256" key="2">
    <source>
        <dbReference type="ARBA" id="ARBA00008526"/>
    </source>
</evidence>
<keyword evidence="6" id="KW-0067">ATP-binding</keyword>
<dbReference type="GO" id="GO:0005319">
    <property type="term" value="F:lipid transporter activity"/>
    <property type="evidence" value="ECO:0007669"/>
    <property type="project" value="TreeGrafter"/>
</dbReference>
<dbReference type="Proteomes" id="UP000796880">
    <property type="component" value="Unassembled WGS sequence"/>
</dbReference>
<dbReference type="InterPro" id="IPR056788">
    <property type="entry name" value="ABCA2/9/11_C"/>
</dbReference>
<dbReference type="AlphaFoldDB" id="A0A8K0GX40"/>
<dbReference type="PANTHER" id="PTHR19229:SF205">
    <property type="entry name" value="ABC TRANSPORTER A FAMILY MEMBER 1-RELATED"/>
    <property type="match status" value="1"/>
</dbReference>
<name>A0A8K0GX40_9ROSA</name>
<dbReference type="FunFam" id="3.40.50.300:FF:000665">
    <property type="entry name" value="ABC transporter A family member 2"/>
    <property type="match status" value="1"/>
</dbReference>
<sequence length="928" mass="103494">MKLQSGMPLLYQQYKALLRKNLVLAKTNRSYTLIKLFSSCSFLLLVFCIEKILQASSAGEAVVDPKPLVSPPIPPCEDKFHIKTPCFDFLWSGKGNAQIKNIVTGIMVNNPGRPIPVKKVKSFRTKSQVDAWLFRNPLKCPGALHFSIVNKTVISYGIQTNFTATSKHGKKEDLTFKFFIPLQIATEREITRSLIGDPRFRWDVGFKKFAHPAEANSVDLTESLPLFFFAISMFGFVFQMSSLVVEKELKLRQAMSMMGLYDTAYWFSWLTWEGIITLLSSLLTVLFGMMFRLDFFIRNSFAVECLLFFLFQLNMIGLAFMLSAFINKSSSATRVGFSIFIIGTLTQIATGSGMIYTEVFPKKYRIIWSFFPPNLLAEALTLLSASSEPDADGISWSRRAECSPNSDGCVLTINDIYIWLASTFFLWFVLAIYLDNILPNAAGVRKPLFYFLSPGYWVGKDVNKVKEGSIFSLFGSVPFPECITPDDEDVLEEENIVKQQAAEGKVDENVAVQIHGLIKTFPGRKKIGCCKCKETPPYHAIKGLWVNLAKNQLFCLLGPNGAGKTTTINCLTGITPVTDGDAFVHGNSIRSSIGMSNIRRIIGVCPQFDVLWDALSGEEHLYLFASIKGLQPASIGTISSKLLEDVKLSEASHTRSSSYSGGMKRRLSVAIALIGDPKLVILDEPTSGMDPITRRHVWDIIEEAKRGRAIVLTTHSMEEADILSDRIGIMAKGRLRCIGTSIRLKSRFGTGFIANVSFTRSMDGETPSNREAVATTRREAVKNFFKHHLHIEAEEENEAFLTFVIPRDQEGLLTNFFRKLQDSINEFGIADIQLGLATLEEVFLNIAKKAELESAAEERRLATEFAENPKGVMVEVYWHQGDSGSLRIYNHSPEIPIPCHIPDSAATSTIFLSQTDPVHGVVTDPSLL</sequence>
<comment type="subcellular location">
    <subcellularLocation>
        <location evidence="1">Membrane</location>
        <topology evidence="1">Multi-pass membrane protein</topology>
    </subcellularLocation>
</comment>
<dbReference type="InterPro" id="IPR013525">
    <property type="entry name" value="ABC2_TM"/>
</dbReference>
<dbReference type="EMBL" id="VOIH02000009">
    <property type="protein sequence ID" value="KAF3437770.1"/>
    <property type="molecule type" value="Genomic_DNA"/>
</dbReference>
<feature type="transmembrane region" description="Helical" evidence="9">
    <location>
        <begin position="337"/>
        <end position="356"/>
    </location>
</feature>
<proteinExistence type="inferred from homology"/>
<dbReference type="InterPro" id="IPR003593">
    <property type="entry name" value="AAA+_ATPase"/>
</dbReference>
<dbReference type="Gene3D" id="3.40.50.300">
    <property type="entry name" value="P-loop containing nucleotide triphosphate hydrolases"/>
    <property type="match status" value="1"/>
</dbReference>
<dbReference type="SUPFAM" id="SSF52540">
    <property type="entry name" value="P-loop containing nucleoside triphosphate hydrolases"/>
    <property type="match status" value="1"/>
</dbReference>
<evidence type="ECO:0000256" key="6">
    <source>
        <dbReference type="ARBA" id="ARBA00022840"/>
    </source>
</evidence>
<evidence type="ECO:0000256" key="1">
    <source>
        <dbReference type="ARBA" id="ARBA00004141"/>
    </source>
</evidence>
<comment type="similarity">
    <text evidence="2">Belongs to the ABC transporter superfamily. ABCA family. CPR flippase (TC 3.A.1.211) subfamily.</text>
</comment>
<dbReference type="GO" id="GO:0016887">
    <property type="term" value="F:ATP hydrolysis activity"/>
    <property type="evidence" value="ECO:0007669"/>
    <property type="project" value="InterPro"/>
</dbReference>
<feature type="domain" description="ABC transporter" evidence="10">
    <location>
        <begin position="512"/>
        <end position="757"/>
    </location>
</feature>
<dbReference type="CDD" id="cd03263">
    <property type="entry name" value="ABC_subfamily_A"/>
    <property type="match status" value="1"/>
</dbReference>
<keyword evidence="12" id="KW-1185">Reference proteome</keyword>
<dbReference type="InterPro" id="IPR027417">
    <property type="entry name" value="P-loop_NTPase"/>
</dbReference>
<gene>
    <name evidence="11" type="ORF">FNV43_RR20526</name>
</gene>
<keyword evidence="3" id="KW-0813">Transport</keyword>
<evidence type="ECO:0000259" key="10">
    <source>
        <dbReference type="PROSITE" id="PS50893"/>
    </source>
</evidence>